<dbReference type="Proteomes" id="UP000315133">
    <property type="component" value="Unassembled WGS sequence"/>
</dbReference>
<evidence type="ECO:0008006" key="4">
    <source>
        <dbReference type="Google" id="ProtNLM"/>
    </source>
</evidence>
<dbReference type="OrthoDB" id="9832322at2"/>
<feature type="transmembrane region" description="Helical" evidence="1">
    <location>
        <begin position="17"/>
        <end position="40"/>
    </location>
</feature>
<evidence type="ECO:0000313" key="3">
    <source>
        <dbReference type="Proteomes" id="UP000315133"/>
    </source>
</evidence>
<protein>
    <recommendedName>
        <fullName evidence="4">Flp pilus-assembly TadE/G-like protein</fullName>
    </recommendedName>
</protein>
<comment type="caution">
    <text evidence="2">The sequence shown here is derived from an EMBL/GenBank/DDBJ whole genome shotgun (WGS) entry which is preliminary data.</text>
</comment>
<organism evidence="2 3">
    <name type="scientific">Ornithinimicrobium humiphilum</name>
    <dbReference type="NCBI Taxonomy" id="125288"/>
    <lineage>
        <taxon>Bacteria</taxon>
        <taxon>Bacillati</taxon>
        <taxon>Actinomycetota</taxon>
        <taxon>Actinomycetes</taxon>
        <taxon>Micrococcales</taxon>
        <taxon>Ornithinimicrobiaceae</taxon>
        <taxon>Ornithinimicrobium</taxon>
    </lineage>
</organism>
<proteinExistence type="predicted"/>
<evidence type="ECO:0000256" key="1">
    <source>
        <dbReference type="SAM" id="Phobius"/>
    </source>
</evidence>
<dbReference type="EMBL" id="VFPU01000001">
    <property type="protein sequence ID" value="TQM95795.1"/>
    <property type="molecule type" value="Genomic_DNA"/>
</dbReference>
<reference evidence="2 3" key="1">
    <citation type="submission" date="2019-06" db="EMBL/GenBank/DDBJ databases">
        <title>Sequencing the genomes of 1000 actinobacteria strains.</title>
        <authorList>
            <person name="Klenk H.-P."/>
        </authorList>
    </citation>
    <scope>NUCLEOTIDE SEQUENCE [LARGE SCALE GENOMIC DNA]</scope>
    <source>
        <strain evidence="2 3">DSM 12362</strain>
    </source>
</reference>
<dbReference type="RefSeq" id="WP_141817501.1">
    <property type="nucleotide sequence ID" value="NZ_BAAAIL010000003.1"/>
</dbReference>
<gene>
    <name evidence="2" type="ORF">FB476_0645</name>
</gene>
<dbReference type="AlphaFoldDB" id="A0A543KL31"/>
<evidence type="ECO:0000313" key="2">
    <source>
        <dbReference type="EMBL" id="TQM95795.1"/>
    </source>
</evidence>
<keyword evidence="1" id="KW-0472">Membrane</keyword>
<keyword evidence="1" id="KW-1133">Transmembrane helix</keyword>
<accession>A0A543KL31</accession>
<sequence>MTQLDEQCRQESGHINLGLIFISMIFTISVVLGIAGLAVATNSAQGNQNAADAAALAGAEAFDPAGALYFATGFSTEAELRTMVRRTGGCPALVRTAAATYASKNDASLESCRMLRWGDVEVTTRANVPLDGARDSRKSARATWDLDLSDCEIDPAFIPPVTGVTYTFMRCDGHRIGLLYVVASARYFVQPWMQINPLIEPQLTQ</sequence>
<keyword evidence="1" id="KW-0812">Transmembrane</keyword>
<keyword evidence="3" id="KW-1185">Reference proteome</keyword>
<name>A0A543KL31_9MICO</name>